<dbReference type="Pfam" id="PF09931">
    <property type="entry name" value="Phage_phiJL001_Gp84_N"/>
    <property type="match status" value="1"/>
</dbReference>
<dbReference type="EMBL" id="JAHKNG010000028">
    <property type="protein sequence ID" value="MBU3031300.1"/>
    <property type="molecule type" value="Genomic_DNA"/>
</dbReference>
<name>A0ABS6ANV8_9RHOB</name>
<proteinExistence type="predicted"/>
<keyword evidence="3" id="KW-1185">Reference proteome</keyword>
<reference evidence="2" key="1">
    <citation type="submission" date="2021-06" db="EMBL/GenBank/DDBJ databases">
        <title>Paracoccus bacterium XHP0099 sp. nov., isolated from the surface waters of the Yellow Sea.</title>
        <authorList>
            <person name="Xue H."/>
            <person name="Zhang D."/>
        </authorList>
    </citation>
    <scope>NUCLEOTIDE SEQUENCE</scope>
    <source>
        <strain evidence="2">XHP0099</strain>
    </source>
</reference>
<gene>
    <name evidence="2" type="ORF">KNW02_14350</name>
</gene>
<feature type="domain" description="Bacteriophage phiJL001 Gp84 C-terminal" evidence="1">
    <location>
        <begin position="183"/>
        <end position="265"/>
    </location>
</feature>
<evidence type="ECO:0000259" key="1">
    <source>
        <dbReference type="Pfam" id="PF09356"/>
    </source>
</evidence>
<dbReference type="InterPro" id="IPR018964">
    <property type="entry name" value="Phage_phiJL001_Gp84_C"/>
</dbReference>
<comment type="caution">
    <text evidence="2">The sequence shown here is derived from an EMBL/GenBank/DDBJ whole genome shotgun (WGS) entry which is preliminary data.</text>
</comment>
<organism evidence="2 3">
    <name type="scientific">Paracoccus marinaquae</name>
    <dbReference type="NCBI Taxonomy" id="2841926"/>
    <lineage>
        <taxon>Bacteria</taxon>
        <taxon>Pseudomonadati</taxon>
        <taxon>Pseudomonadota</taxon>
        <taxon>Alphaproteobacteria</taxon>
        <taxon>Rhodobacterales</taxon>
        <taxon>Paracoccaceae</taxon>
        <taxon>Paracoccus</taxon>
    </lineage>
</organism>
<dbReference type="InterPro" id="IPR011928">
    <property type="entry name" value="Phage_phiJL001_Gp84"/>
</dbReference>
<evidence type="ECO:0000313" key="2">
    <source>
        <dbReference type="EMBL" id="MBU3031300.1"/>
    </source>
</evidence>
<sequence length="279" mass="30142">MTTTTTCRAWVIRRGDGLTLGFTDHDARLRFGNVTFRPDHGMSARALVQGSGLSVDNSEAEGALSDNAITERDLLAGLWDAAELKMWEVDWSDPAQRRLVFAGSLGEVSRSRGAFRAELRGLSEPLNAPQGRVYHPRCSARLGDGACGVDLSGPGLQTERAVEGCEEGRLFRFAGFPAFDKAWFERGVLLVLDGEAGGLRGTVKNDIALPGGGREVELWQGLGIVPKPGDRVRLTAGCDKRSVTCRLKFDNYLNFRGFPHLPSEDWLLAPQAGGGRGGS</sequence>
<accession>A0ABS6ANV8</accession>
<evidence type="ECO:0000313" key="3">
    <source>
        <dbReference type="Proteomes" id="UP001166191"/>
    </source>
</evidence>
<dbReference type="RefSeq" id="WP_216033972.1">
    <property type="nucleotide sequence ID" value="NZ_JAHKNG010000028.1"/>
</dbReference>
<dbReference type="NCBIfam" id="TIGR02218">
    <property type="entry name" value="phg_TIGR02218"/>
    <property type="match status" value="1"/>
</dbReference>
<dbReference type="Pfam" id="PF09356">
    <property type="entry name" value="Phage_BR0599"/>
    <property type="match status" value="1"/>
</dbReference>
<protein>
    <submittedName>
        <fullName evidence="2">DUF2163 domain-containing protein</fullName>
    </submittedName>
</protein>
<dbReference type="Proteomes" id="UP001166191">
    <property type="component" value="Unassembled WGS sequence"/>
</dbReference>